<evidence type="ECO:0000313" key="3">
    <source>
        <dbReference type="EMBL" id="KAL1555239.1"/>
    </source>
</evidence>
<name>A0ABD1HGF3_SALDI</name>
<reference evidence="3 4" key="1">
    <citation type="submission" date="2024-06" db="EMBL/GenBank/DDBJ databases">
        <title>A chromosome level genome sequence of Diviner's sage (Salvia divinorum).</title>
        <authorList>
            <person name="Ford S.A."/>
            <person name="Ro D.-K."/>
            <person name="Ness R.W."/>
            <person name="Phillips M.A."/>
        </authorList>
    </citation>
    <scope>NUCLEOTIDE SEQUENCE [LARGE SCALE GENOMIC DNA]</scope>
    <source>
        <strain evidence="3">SAF-2024a</strain>
        <tissue evidence="3">Leaf</tissue>
    </source>
</reference>
<dbReference type="Proteomes" id="UP001567538">
    <property type="component" value="Unassembled WGS sequence"/>
</dbReference>
<sequence>MVKDGMLELYVGGDTFNKAHFDADRFGYFNLVDEIQQLGYNQWSRVAFKVPRSMVMVDIKDDKDVMNMLSHLEFRISILHVYIVGGTQRQLLVSQPAMGDEKLSENLGFQEVEGSKRDNQNESETEVEGDNQEDGESEEEGEDESDRGSQKDGWG</sequence>
<gene>
    <name evidence="3" type="ORF">AAHA92_15706</name>
</gene>
<dbReference type="Pfam" id="PF26130">
    <property type="entry name" value="PB1-like"/>
    <property type="match status" value="1"/>
</dbReference>
<feature type="compositionally biased region" description="Acidic residues" evidence="1">
    <location>
        <begin position="121"/>
        <end position="145"/>
    </location>
</feature>
<organism evidence="3 4">
    <name type="scientific">Salvia divinorum</name>
    <name type="common">Maria pastora</name>
    <name type="synonym">Diviner's sage</name>
    <dbReference type="NCBI Taxonomy" id="28513"/>
    <lineage>
        <taxon>Eukaryota</taxon>
        <taxon>Viridiplantae</taxon>
        <taxon>Streptophyta</taxon>
        <taxon>Embryophyta</taxon>
        <taxon>Tracheophyta</taxon>
        <taxon>Spermatophyta</taxon>
        <taxon>Magnoliopsida</taxon>
        <taxon>eudicotyledons</taxon>
        <taxon>Gunneridae</taxon>
        <taxon>Pentapetalae</taxon>
        <taxon>asterids</taxon>
        <taxon>lamiids</taxon>
        <taxon>Lamiales</taxon>
        <taxon>Lamiaceae</taxon>
        <taxon>Nepetoideae</taxon>
        <taxon>Mentheae</taxon>
        <taxon>Salviinae</taxon>
        <taxon>Salvia</taxon>
        <taxon>Salvia subgen. Calosphace</taxon>
    </lineage>
</organism>
<feature type="compositionally biased region" description="Basic and acidic residues" evidence="1">
    <location>
        <begin position="146"/>
        <end position="155"/>
    </location>
</feature>
<feature type="domain" description="PB1-like" evidence="2">
    <location>
        <begin position="10"/>
        <end position="83"/>
    </location>
</feature>
<evidence type="ECO:0000259" key="2">
    <source>
        <dbReference type="Pfam" id="PF26130"/>
    </source>
</evidence>
<dbReference type="AlphaFoldDB" id="A0ABD1HGF3"/>
<feature type="region of interest" description="Disordered" evidence="1">
    <location>
        <begin position="103"/>
        <end position="155"/>
    </location>
</feature>
<comment type="caution">
    <text evidence="3">The sequence shown here is derived from an EMBL/GenBank/DDBJ whole genome shotgun (WGS) entry which is preliminary data.</text>
</comment>
<evidence type="ECO:0000313" key="4">
    <source>
        <dbReference type="Proteomes" id="UP001567538"/>
    </source>
</evidence>
<dbReference type="EMBL" id="JBEAFC010000006">
    <property type="protein sequence ID" value="KAL1555239.1"/>
    <property type="molecule type" value="Genomic_DNA"/>
</dbReference>
<dbReference type="InterPro" id="IPR058594">
    <property type="entry name" value="PB1-like_dom_pln"/>
</dbReference>
<evidence type="ECO:0000256" key="1">
    <source>
        <dbReference type="SAM" id="MobiDB-lite"/>
    </source>
</evidence>
<proteinExistence type="predicted"/>
<protein>
    <recommendedName>
        <fullName evidence="2">PB1-like domain-containing protein</fullName>
    </recommendedName>
</protein>
<keyword evidence="4" id="KW-1185">Reference proteome</keyword>
<accession>A0ABD1HGF3</accession>